<feature type="disulfide bond" evidence="17">
    <location>
        <begin position="193"/>
        <end position="270"/>
    </location>
</feature>
<feature type="domain" description="Kringle" evidence="19">
    <location>
        <begin position="192"/>
        <end position="270"/>
    </location>
</feature>
<keyword evidence="7" id="KW-0677">Repeat</keyword>
<comment type="subunit">
    <text evidence="12">Dimer of an alpha chain and a beta chain linked by a disulfide bond. Interacts with SRPX2; the interaction increases HGF mitogenic activity.</text>
</comment>
<dbReference type="InterPro" id="IPR043504">
    <property type="entry name" value="Peptidase_S1_PA_chymotrypsin"/>
</dbReference>
<evidence type="ECO:0000313" key="22">
    <source>
        <dbReference type="Proteomes" id="UP000515152"/>
    </source>
</evidence>
<dbReference type="InterPro" id="IPR001314">
    <property type="entry name" value="Peptidase_S1A"/>
</dbReference>
<evidence type="ECO:0000256" key="8">
    <source>
        <dbReference type="ARBA" id="ARBA00023030"/>
    </source>
</evidence>
<organism evidence="22 23">
    <name type="scientific">Clupea harengus</name>
    <name type="common">Atlantic herring</name>
    <dbReference type="NCBI Taxonomy" id="7950"/>
    <lineage>
        <taxon>Eukaryota</taxon>
        <taxon>Metazoa</taxon>
        <taxon>Chordata</taxon>
        <taxon>Craniata</taxon>
        <taxon>Vertebrata</taxon>
        <taxon>Euteleostomi</taxon>
        <taxon>Actinopterygii</taxon>
        <taxon>Neopterygii</taxon>
        <taxon>Teleostei</taxon>
        <taxon>Clupei</taxon>
        <taxon>Clupeiformes</taxon>
        <taxon>Clupeoidei</taxon>
        <taxon>Clupeidae</taxon>
        <taxon>Clupea</taxon>
    </lineage>
</organism>
<gene>
    <name evidence="23" type="primary">LOC105910388</name>
</gene>
<feature type="disulfide bond" evidence="17">
    <location>
        <begin position="333"/>
        <end position="356"/>
    </location>
</feature>
<keyword evidence="22" id="KW-1185">Reference proteome</keyword>
<dbReference type="PANTHER" id="PTHR24261">
    <property type="entry name" value="PLASMINOGEN-RELATED"/>
    <property type="match status" value="1"/>
</dbReference>
<dbReference type="AlphaFoldDB" id="A0A6P8F7W3"/>
<evidence type="ECO:0000256" key="7">
    <source>
        <dbReference type="ARBA" id="ARBA00022737"/>
    </source>
</evidence>
<evidence type="ECO:0000259" key="21">
    <source>
        <dbReference type="PROSITE" id="PS50948"/>
    </source>
</evidence>
<dbReference type="PROSITE" id="PS50070">
    <property type="entry name" value="KRINGLE_2"/>
    <property type="match status" value="4"/>
</dbReference>
<dbReference type="SUPFAM" id="SSF57414">
    <property type="entry name" value="Hairpin loop containing domain-like"/>
    <property type="match status" value="1"/>
</dbReference>
<feature type="signal peptide" evidence="18">
    <location>
        <begin position="1"/>
        <end position="18"/>
    </location>
</feature>
<keyword evidence="5 17" id="KW-0420">Kringle</keyword>
<evidence type="ECO:0000256" key="2">
    <source>
        <dbReference type="ARBA" id="ARBA00021784"/>
    </source>
</evidence>
<dbReference type="Pfam" id="PF00024">
    <property type="entry name" value="PAN_1"/>
    <property type="match status" value="1"/>
</dbReference>
<keyword evidence="10" id="KW-0325">Glycoprotein</keyword>
<dbReference type="CDD" id="cd00108">
    <property type="entry name" value="KR"/>
    <property type="match status" value="4"/>
</dbReference>
<dbReference type="InterPro" id="IPR009003">
    <property type="entry name" value="Peptidase_S1_PA"/>
</dbReference>
<dbReference type="GO" id="GO:0004252">
    <property type="term" value="F:serine-type endopeptidase activity"/>
    <property type="evidence" value="ECO:0007669"/>
    <property type="project" value="InterPro"/>
</dbReference>
<keyword evidence="4 16" id="KW-0721">Serine protease homolog</keyword>
<dbReference type="CDD" id="cd00190">
    <property type="entry name" value="Tryp_SPc"/>
    <property type="match status" value="1"/>
</dbReference>
<keyword evidence="6 18" id="KW-0732">Signal</keyword>
<feature type="domain" description="Peptidase S1" evidence="20">
    <location>
        <begin position="476"/>
        <end position="705"/>
    </location>
</feature>
<dbReference type="InterPro" id="IPR013806">
    <property type="entry name" value="Kringle-like"/>
</dbReference>
<evidence type="ECO:0000256" key="16">
    <source>
        <dbReference type="PIRNR" id="PIRNR001152"/>
    </source>
</evidence>
<evidence type="ECO:0000313" key="23">
    <source>
        <dbReference type="RefSeq" id="XP_031421234.1"/>
    </source>
</evidence>
<dbReference type="InterPro" id="IPR027284">
    <property type="entry name" value="Hepatocyte_GF"/>
</dbReference>
<evidence type="ECO:0000256" key="15">
    <source>
        <dbReference type="ARBA" id="ARBA00045210"/>
    </source>
</evidence>
<dbReference type="PROSITE" id="PS50948">
    <property type="entry name" value="PAN"/>
    <property type="match status" value="1"/>
</dbReference>
<evidence type="ECO:0000256" key="3">
    <source>
        <dbReference type="ARBA" id="ARBA00022525"/>
    </source>
</evidence>
<dbReference type="PIRSF" id="PIRSF001152">
    <property type="entry name" value="HGF_MST1"/>
    <property type="match status" value="1"/>
</dbReference>
<dbReference type="CTD" id="100334116"/>
<keyword evidence="3" id="KW-0964">Secreted</keyword>
<evidence type="ECO:0000256" key="14">
    <source>
        <dbReference type="ARBA" id="ARBA00033078"/>
    </source>
</evidence>
<dbReference type="PROSITE" id="PS50240">
    <property type="entry name" value="TRYPSIN_DOM"/>
    <property type="match status" value="1"/>
</dbReference>
<comment type="function">
    <text evidence="15">Potent mitogen for mature parenchymal hepatocyte cells, seems to be a hepatotrophic factor, and acts as a growth factor for a broad spectrum of tissues and cell types. Activating ligand for the receptor tyrosine kinase MET by binding to it and promoting its dimerization. Activates MAPK signaling following TMPRSS13 cleavage and activation.</text>
</comment>
<dbReference type="GO" id="GO:0048012">
    <property type="term" value="P:hepatocyte growth factor receptor signaling pathway"/>
    <property type="evidence" value="ECO:0007669"/>
    <property type="project" value="TreeGrafter"/>
</dbReference>
<dbReference type="SUPFAM" id="SSF57440">
    <property type="entry name" value="Kringle-like"/>
    <property type="match status" value="4"/>
</dbReference>
<comment type="similarity">
    <text evidence="16">Belongs to the peptidase S1 family. Plasminogen subfamily.</text>
</comment>
<dbReference type="PRINTS" id="PR00018">
    <property type="entry name" value="KRINGLE"/>
</dbReference>
<dbReference type="GeneID" id="105910388"/>
<comment type="subcellular location">
    <subcellularLocation>
        <location evidence="1">Secreted</location>
    </subcellularLocation>
</comment>
<dbReference type="SMART" id="SM00473">
    <property type="entry name" value="PAN_AP"/>
    <property type="match status" value="1"/>
</dbReference>
<evidence type="ECO:0000256" key="5">
    <source>
        <dbReference type="ARBA" id="ARBA00022572"/>
    </source>
</evidence>
<evidence type="ECO:0000256" key="13">
    <source>
        <dbReference type="ARBA" id="ARBA00031997"/>
    </source>
</evidence>
<comment type="caution">
    <text evidence="17">Lacks conserved residue(s) required for the propagation of feature annotation.</text>
</comment>
<dbReference type="RefSeq" id="XP_031421234.1">
    <property type="nucleotide sequence ID" value="XM_031565374.2"/>
</dbReference>
<dbReference type="GO" id="GO:0008083">
    <property type="term" value="F:growth factor activity"/>
    <property type="evidence" value="ECO:0007669"/>
    <property type="project" value="UniProtKB-KW"/>
</dbReference>
<keyword evidence="9 17" id="KW-1015">Disulfide bond</keyword>
<evidence type="ECO:0000256" key="6">
    <source>
        <dbReference type="ARBA" id="ARBA00022729"/>
    </source>
</evidence>
<keyword evidence="11" id="KW-0873">Pyrrolidone carboxylic acid</keyword>
<dbReference type="PANTHER" id="PTHR24261:SF8">
    <property type="entry name" value="HEPATOCYTE GROWTH FACTOR"/>
    <property type="match status" value="1"/>
</dbReference>
<dbReference type="InterPro" id="IPR001254">
    <property type="entry name" value="Trypsin_dom"/>
</dbReference>
<dbReference type="FunFam" id="2.40.20.10:FF:000004">
    <property type="entry name" value="Hepatocyte growth factor"/>
    <property type="match status" value="1"/>
</dbReference>
<feature type="disulfide bond" evidence="17">
    <location>
        <begin position="214"/>
        <end position="253"/>
    </location>
</feature>
<dbReference type="Proteomes" id="UP000515152">
    <property type="component" value="Chromosome 3"/>
</dbReference>
<reference evidence="23" key="1">
    <citation type="submission" date="2025-08" db="UniProtKB">
        <authorList>
            <consortium name="RefSeq"/>
        </authorList>
    </citation>
    <scope>IDENTIFICATION</scope>
</reference>
<dbReference type="InterPro" id="IPR038178">
    <property type="entry name" value="Kringle_sf"/>
</dbReference>
<dbReference type="SMART" id="SM00020">
    <property type="entry name" value="Tryp_SPc"/>
    <property type="match status" value="1"/>
</dbReference>
<dbReference type="InterPro" id="IPR003609">
    <property type="entry name" value="Pan_app"/>
</dbReference>
<feature type="domain" description="Kringle" evidence="19">
    <location>
        <begin position="109"/>
        <end position="188"/>
    </location>
</feature>
<dbReference type="InterPro" id="IPR000001">
    <property type="entry name" value="Kringle"/>
</dbReference>
<dbReference type="SUPFAM" id="SSF50494">
    <property type="entry name" value="Trypsin-like serine proteases"/>
    <property type="match status" value="1"/>
</dbReference>
<evidence type="ECO:0000256" key="9">
    <source>
        <dbReference type="ARBA" id="ARBA00023157"/>
    </source>
</evidence>
<evidence type="ECO:0000256" key="10">
    <source>
        <dbReference type="ARBA" id="ARBA00023180"/>
    </source>
</evidence>
<evidence type="ECO:0000256" key="17">
    <source>
        <dbReference type="PROSITE-ProRule" id="PRU00121"/>
    </source>
</evidence>
<dbReference type="PROSITE" id="PS00021">
    <property type="entry name" value="KRINGLE_1"/>
    <property type="match status" value="4"/>
</dbReference>
<feature type="domain" description="Kringle" evidence="19">
    <location>
        <begin position="283"/>
        <end position="362"/>
    </location>
</feature>
<dbReference type="GO" id="GO:0005615">
    <property type="term" value="C:extracellular space"/>
    <property type="evidence" value="ECO:0007669"/>
    <property type="project" value="TreeGrafter"/>
</dbReference>
<dbReference type="PIRSF" id="PIRSF500183">
    <property type="entry name" value="Hepatocyte_GF"/>
    <property type="match status" value="1"/>
</dbReference>
<dbReference type="Gene3D" id="3.50.4.10">
    <property type="entry name" value="Hepatocyte Growth Factor"/>
    <property type="match status" value="1"/>
</dbReference>
<evidence type="ECO:0000256" key="4">
    <source>
        <dbReference type="ARBA" id="ARBA00022542"/>
    </source>
</evidence>
<keyword evidence="8 16" id="KW-0339">Growth factor</keyword>
<evidence type="ECO:0000259" key="19">
    <source>
        <dbReference type="PROSITE" id="PS50070"/>
    </source>
</evidence>
<dbReference type="Gene3D" id="2.40.10.10">
    <property type="entry name" value="Trypsin-like serine proteases"/>
    <property type="match status" value="2"/>
</dbReference>
<protein>
    <recommendedName>
        <fullName evidence="2 16">Hepatocyte growth factor</fullName>
    </recommendedName>
    <alternativeName>
        <fullName evidence="14 16">Hepatopoietin-A</fullName>
    </alternativeName>
    <alternativeName>
        <fullName evidence="13 16">Scatter factor</fullName>
    </alternativeName>
</protein>
<accession>A0A6P8F7W3</accession>
<dbReference type="SMART" id="SM00130">
    <property type="entry name" value="KR"/>
    <property type="match status" value="4"/>
</dbReference>
<dbReference type="KEGG" id="char:105910388"/>
<feature type="disulfide bond" evidence="17">
    <location>
        <begin position="305"/>
        <end position="344"/>
    </location>
</feature>
<feature type="domain" description="Kringle" evidence="19">
    <location>
        <begin position="371"/>
        <end position="450"/>
    </location>
</feature>
<feature type="disulfide bond" evidence="17">
    <location>
        <begin position="242"/>
        <end position="265"/>
    </location>
</feature>
<dbReference type="InterPro" id="IPR018056">
    <property type="entry name" value="Kringle_CS"/>
</dbReference>
<sequence>MWIYKFLLCVALLVYSESKRNPLQDFQKSDGVSLLTPSESSYQTKTKRLSLVKCARRCRGNRKLPCRAFSYDHKNRKCQWLSFDSLTPGVHTEKDFNFDLYEKKDYVRECIVGTGQGYKGRRSLTESGVPCQRWSSFVPHDHNFLPRKNRKKDLRENFCRNPDNATGGPWCFTVDPMVRLQACGLPQCSEVECVSCNGESYRGPMDHTESGRECQRWDLDEPHRHSYHPKRYPDKGLKDNYCRNPDGRHRPWCYTTDPNVPWEYCRIKECETSAHSDSDTTTHCFRGRGEGYRGDVGVSPGGLTCQRWDSQFPHQHSFTPQNYHCKDLRENYCRNPDGRDLPWCFTTDPNIPVAYCSNIPHCGVEGSEPQGCYEGNGESYRGTVSMTRSGIPCDTWKGRSESTTKSADAAVLSVDPEKSYCRNPDGDKHGPWCYTNNSFIRWDYCMCKPCETSINSLPQNIEAPKAACVIHKAVRIVGGGPAPPREGSWMVSIQKGDSHWCGGSLIREHWVLTDRQCFSSCVPDLTEYKVILGVAHLNESVQTELPRQEVRISYILCGPEGSGLAMLRLTQPALAAPNIRLIQLPVAGCAIPEGTMCTMYGWGETKGTGHEDVLKTVKLPIVSNQKCRENHRGSLQIGDNKMCAGGRKDEGVCERDYGGSLVCEDRGIKVIIGVSVHGRGCARHNRPGIFVNVAFYANWIHKVYRHYPEQNY</sequence>
<evidence type="ECO:0000256" key="1">
    <source>
        <dbReference type="ARBA" id="ARBA00004613"/>
    </source>
</evidence>
<dbReference type="Pfam" id="PF00089">
    <property type="entry name" value="Trypsin"/>
    <property type="match status" value="1"/>
</dbReference>
<name>A0A6P8F7W3_CLUHA</name>
<dbReference type="FunFam" id="2.40.20.10:FF:000002">
    <property type="entry name" value="Hepatocyte growth factor"/>
    <property type="match status" value="1"/>
</dbReference>
<evidence type="ECO:0000256" key="11">
    <source>
        <dbReference type="ARBA" id="ARBA00023283"/>
    </source>
</evidence>
<dbReference type="GO" id="GO:0043066">
    <property type="term" value="P:negative regulation of apoptotic process"/>
    <property type="evidence" value="ECO:0007669"/>
    <property type="project" value="TreeGrafter"/>
</dbReference>
<dbReference type="PRINTS" id="PR00722">
    <property type="entry name" value="CHYMOTRYPSIN"/>
</dbReference>
<proteinExistence type="inferred from homology"/>
<dbReference type="Gene3D" id="2.40.20.10">
    <property type="entry name" value="Plasminogen Kringle 4"/>
    <property type="match status" value="4"/>
</dbReference>
<evidence type="ECO:0000259" key="20">
    <source>
        <dbReference type="PROSITE" id="PS50240"/>
    </source>
</evidence>
<dbReference type="InterPro" id="IPR024174">
    <property type="entry name" value="HGF/MST1"/>
</dbReference>
<dbReference type="InterPro" id="IPR050759">
    <property type="entry name" value="Serine_protease_kringle"/>
</dbReference>
<dbReference type="OrthoDB" id="41905at2759"/>
<feature type="domain" description="Apple" evidence="21">
    <location>
        <begin position="9"/>
        <end position="105"/>
    </location>
</feature>
<feature type="chain" id="PRO_5028228934" description="Hepatocyte growth factor" evidence="18">
    <location>
        <begin position="19"/>
        <end position="712"/>
    </location>
</feature>
<evidence type="ECO:0000256" key="12">
    <source>
        <dbReference type="ARBA" id="ARBA00025867"/>
    </source>
</evidence>
<dbReference type="Pfam" id="PF00051">
    <property type="entry name" value="Kringle"/>
    <property type="match status" value="4"/>
</dbReference>
<dbReference type="CDD" id="cd01099">
    <property type="entry name" value="PAN_AP_HGF"/>
    <property type="match status" value="1"/>
</dbReference>
<dbReference type="GO" id="GO:0006508">
    <property type="term" value="P:proteolysis"/>
    <property type="evidence" value="ECO:0007669"/>
    <property type="project" value="InterPro"/>
</dbReference>
<evidence type="ECO:0000256" key="18">
    <source>
        <dbReference type="SAM" id="SignalP"/>
    </source>
</evidence>